<proteinExistence type="predicted"/>
<accession>A0A0L6VT55</accession>
<dbReference type="AlphaFoldDB" id="A0A0L6VT55"/>
<evidence type="ECO:0000313" key="3">
    <source>
        <dbReference type="Proteomes" id="UP000037035"/>
    </source>
</evidence>
<feature type="domain" description="HAT C-terminal dimerisation" evidence="1">
    <location>
        <begin position="164"/>
        <end position="206"/>
    </location>
</feature>
<dbReference type="Pfam" id="PF05699">
    <property type="entry name" value="Dimer_Tnp_hAT"/>
    <property type="match status" value="1"/>
</dbReference>
<dbReference type="InterPro" id="IPR012337">
    <property type="entry name" value="RNaseH-like_sf"/>
</dbReference>
<organism evidence="2 3">
    <name type="scientific">Puccinia sorghi</name>
    <dbReference type="NCBI Taxonomy" id="27349"/>
    <lineage>
        <taxon>Eukaryota</taxon>
        <taxon>Fungi</taxon>
        <taxon>Dikarya</taxon>
        <taxon>Basidiomycota</taxon>
        <taxon>Pucciniomycotina</taxon>
        <taxon>Pucciniomycetes</taxon>
        <taxon>Pucciniales</taxon>
        <taxon>Pucciniaceae</taxon>
        <taxon>Puccinia</taxon>
    </lineage>
</organism>
<dbReference type="OrthoDB" id="3264316at2759"/>
<protein>
    <recommendedName>
        <fullName evidence="1">HAT C-terminal dimerisation domain-containing protein</fullName>
    </recommendedName>
</protein>
<gene>
    <name evidence="2" type="ORF">VP01_1089g10</name>
</gene>
<evidence type="ECO:0000259" key="1">
    <source>
        <dbReference type="Pfam" id="PF05699"/>
    </source>
</evidence>
<reference evidence="2 3" key="1">
    <citation type="submission" date="2015-08" db="EMBL/GenBank/DDBJ databases">
        <title>Next Generation Sequencing and Analysis of the Genome of Puccinia sorghi L Schw, the Causal Agent of Maize Common Rust.</title>
        <authorList>
            <person name="Rochi L."/>
            <person name="Burguener G."/>
            <person name="Darino M."/>
            <person name="Turjanski A."/>
            <person name="Kreff E."/>
            <person name="Dieguez M.J."/>
            <person name="Sacco F."/>
        </authorList>
    </citation>
    <scope>NUCLEOTIDE SEQUENCE [LARGE SCALE GENOMIC DNA]</scope>
    <source>
        <strain evidence="2 3">RO10H11247</strain>
    </source>
</reference>
<keyword evidence="3" id="KW-1185">Reference proteome</keyword>
<evidence type="ECO:0000313" key="2">
    <source>
        <dbReference type="EMBL" id="KNZ63881.1"/>
    </source>
</evidence>
<dbReference type="EMBL" id="LAVV01000998">
    <property type="protein sequence ID" value="KNZ63881.1"/>
    <property type="molecule type" value="Genomic_DNA"/>
</dbReference>
<dbReference type="SUPFAM" id="SSF53098">
    <property type="entry name" value="Ribonuclease H-like"/>
    <property type="match status" value="1"/>
</dbReference>
<dbReference type="VEuPathDB" id="FungiDB:VP01_1089g10"/>
<sequence length="259" mass="30512">MKRGPITKLILMILMKEKRIWLKKMMMTRMAMIPLIVQVNNPTKRRHLPQTEMNPTTNTSTHKIYFTKKEESGSRENVFHPMYHKMITKPEECQEEALECEPLVMATLLHPEFPVRFFAHCWPEREKSEWTLKKSIKIIYLNCSMLLQILQKAKSHRYTLKNMDHLPASKDKKSLLIWRKDHSKNFPILFSLAKDYLVSSASSCAADLNPQKIERCVSSHMWFKQGIKLTGNLIRLKKFSRITNNNTFLPTTITWLAYC</sequence>
<dbReference type="Proteomes" id="UP000037035">
    <property type="component" value="Unassembled WGS sequence"/>
</dbReference>
<name>A0A0L6VT55_9BASI</name>
<dbReference type="InterPro" id="IPR008906">
    <property type="entry name" value="HATC_C_dom"/>
</dbReference>
<dbReference type="GO" id="GO:0046983">
    <property type="term" value="F:protein dimerization activity"/>
    <property type="evidence" value="ECO:0007669"/>
    <property type="project" value="InterPro"/>
</dbReference>
<comment type="caution">
    <text evidence="2">The sequence shown here is derived from an EMBL/GenBank/DDBJ whole genome shotgun (WGS) entry which is preliminary data.</text>
</comment>